<comment type="caution">
    <text evidence="6">The sequence shown here is derived from an EMBL/GenBank/DDBJ whole genome shotgun (WGS) entry which is preliminary data.</text>
</comment>
<dbReference type="SUPFAM" id="SSF56655">
    <property type="entry name" value="Carbohydrate phosphatase"/>
    <property type="match status" value="1"/>
</dbReference>
<feature type="binding site" evidence="5">
    <location>
        <position position="68"/>
    </location>
    <ligand>
        <name>Mg(2+)</name>
        <dbReference type="ChEBI" id="CHEBI:18420"/>
        <label>1</label>
        <note>catalytic</note>
    </ligand>
</feature>
<feature type="binding site" evidence="4">
    <location>
        <position position="87"/>
    </location>
    <ligand>
        <name>Mg(2+)</name>
        <dbReference type="ChEBI" id="CHEBI:18420"/>
        <label>2</label>
    </ligand>
</feature>
<feature type="binding site" evidence="5">
    <location>
        <position position="89"/>
    </location>
    <ligand>
        <name>Mg(2+)</name>
        <dbReference type="ChEBI" id="CHEBI:18420"/>
        <label>1</label>
        <note>catalytic</note>
    </ligand>
</feature>
<dbReference type="Gene3D" id="3.40.190.80">
    <property type="match status" value="1"/>
</dbReference>
<dbReference type="PANTHER" id="PTHR20854">
    <property type="entry name" value="INOSITOL MONOPHOSPHATASE"/>
    <property type="match status" value="1"/>
</dbReference>
<dbReference type="GO" id="GO:0005886">
    <property type="term" value="C:plasma membrane"/>
    <property type="evidence" value="ECO:0007669"/>
    <property type="project" value="UniProtKB-SubCell"/>
</dbReference>
<dbReference type="Proteomes" id="UP000288405">
    <property type="component" value="Unassembled WGS sequence"/>
</dbReference>
<keyword evidence="3 4" id="KW-0460">Magnesium</keyword>
<evidence type="ECO:0000313" key="7">
    <source>
        <dbReference type="Proteomes" id="UP000288405"/>
    </source>
</evidence>
<comment type="cofactor">
    <cofactor evidence="4 5">
        <name>Mg(2+)</name>
        <dbReference type="ChEBI" id="CHEBI:18420"/>
    </cofactor>
</comment>
<feature type="binding site" evidence="4">
    <location>
        <position position="68"/>
    </location>
    <ligand>
        <name>substrate</name>
    </ligand>
</feature>
<evidence type="ECO:0000256" key="1">
    <source>
        <dbReference type="ARBA" id="ARBA00022723"/>
    </source>
</evidence>
<dbReference type="PANTHER" id="PTHR20854:SF4">
    <property type="entry name" value="INOSITOL-1-MONOPHOSPHATASE-RELATED"/>
    <property type="match status" value="1"/>
</dbReference>
<evidence type="ECO:0000256" key="4">
    <source>
        <dbReference type="HAMAP-Rule" id="MF_02095"/>
    </source>
</evidence>
<dbReference type="HAMAP" id="MF_02095">
    <property type="entry name" value="CysQ"/>
    <property type="match status" value="1"/>
</dbReference>
<comment type="subcellular location">
    <subcellularLocation>
        <location evidence="4">Cell inner membrane</location>
        <topology evidence="4">Peripheral membrane protein</topology>
        <orientation evidence="4">Cytoplasmic side</orientation>
    </subcellularLocation>
</comment>
<feature type="binding site" evidence="4">
    <location>
        <position position="218"/>
    </location>
    <ligand>
        <name>substrate</name>
    </ligand>
</feature>
<dbReference type="EMBL" id="PIPM01000002">
    <property type="protein sequence ID" value="RUO35627.1"/>
    <property type="molecule type" value="Genomic_DNA"/>
</dbReference>
<dbReference type="GO" id="GO:0000287">
    <property type="term" value="F:magnesium ion binding"/>
    <property type="evidence" value="ECO:0007669"/>
    <property type="project" value="UniProtKB-UniRule"/>
</dbReference>
<feature type="binding site" evidence="4">
    <location>
        <position position="218"/>
    </location>
    <ligand>
        <name>Mg(2+)</name>
        <dbReference type="ChEBI" id="CHEBI:18420"/>
        <label>2</label>
    </ligand>
</feature>
<dbReference type="NCBIfam" id="TIGR01331">
    <property type="entry name" value="bisphos_cysQ"/>
    <property type="match status" value="1"/>
</dbReference>
<dbReference type="PROSITE" id="PS00629">
    <property type="entry name" value="IMP_1"/>
    <property type="match status" value="1"/>
</dbReference>
<feature type="binding site" evidence="5">
    <location>
        <position position="218"/>
    </location>
    <ligand>
        <name>Mg(2+)</name>
        <dbReference type="ChEBI" id="CHEBI:18420"/>
        <label>1</label>
        <note>catalytic</note>
    </ligand>
</feature>
<dbReference type="Pfam" id="PF00459">
    <property type="entry name" value="Inositol_P"/>
    <property type="match status" value="1"/>
</dbReference>
<dbReference type="GO" id="GO:0007165">
    <property type="term" value="P:signal transduction"/>
    <property type="evidence" value="ECO:0007669"/>
    <property type="project" value="TreeGrafter"/>
</dbReference>
<dbReference type="InterPro" id="IPR020583">
    <property type="entry name" value="Inositol_monoP_metal-BS"/>
</dbReference>
<feature type="binding site" evidence="4">
    <location>
        <position position="68"/>
    </location>
    <ligand>
        <name>Mg(2+)</name>
        <dbReference type="ChEBI" id="CHEBI:18420"/>
        <label>1</label>
    </ligand>
</feature>
<comment type="similarity">
    <text evidence="4">Belongs to the inositol monophosphatase superfamily. CysQ family.</text>
</comment>
<feature type="binding site" evidence="5">
    <location>
        <position position="87"/>
    </location>
    <ligand>
        <name>Mg(2+)</name>
        <dbReference type="ChEBI" id="CHEBI:18420"/>
        <label>1</label>
        <note>catalytic</note>
    </ligand>
</feature>
<dbReference type="GO" id="GO:0008934">
    <property type="term" value="F:inositol monophosphate 1-phosphatase activity"/>
    <property type="evidence" value="ECO:0007669"/>
    <property type="project" value="TreeGrafter"/>
</dbReference>
<evidence type="ECO:0000313" key="6">
    <source>
        <dbReference type="EMBL" id="RUO35627.1"/>
    </source>
</evidence>
<comment type="function">
    <text evidence="4">Converts adenosine-3',5'-bisphosphate (PAP) to AMP.</text>
</comment>
<protein>
    <recommendedName>
        <fullName evidence="4">3'(2'),5'-bisphosphate nucleotidase CysQ</fullName>
        <ecNumber evidence="4">3.1.3.7</ecNumber>
    </recommendedName>
    <alternativeName>
        <fullName evidence="4">3'(2'),5-bisphosphonucleoside 3'(2')-phosphohydrolase</fullName>
    </alternativeName>
    <alternativeName>
        <fullName evidence="4">3'-phosphoadenosine 5'-phosphate phosphatase</fullName>
        <shortName evidence="4">PAP phosphatase</shortName>
    </alternativeName>
</protein>
<keyword evidence="4" id="KW-0997">Cell inner membrane</keyword>
<dbReference type="GO" id="GO:0008441">
    <property type="term" value="F:3'(2'),5'-bisphosphate nucleotidase activity"/>
    <property type="evidence" value="ECO:0007669"/>
    <property type="project" value="UniProtKB-UniRule"/>
</dbReference>
<keyword evidence="4" id="KW-0472">Membrane</keyword>
<feature type="binding site" evidence="4">
    <location>
        <begin position="89"/>
        <end position="92"/>
    </location>
    <ligand>
        <name>substrate</name>
    </ligand>
</feature>
<keyword evidence="1 4" id="KW-0479">Metal-binding</keyword>
<dbReference type="InterPro" id="IPR000760">
    <property type="entry name" value="Inositol_monophosphatase-like"/>
</dbReference>
<dbReference type="EC" id="3.1.3.7" evidence="4"/>
<keyword evidence="2 4" id="KW-0378">Hydrolase</keyword>
<evidence type="ECO:0000256" key="3">
    <source>
        <dbReference type="ARBA" id="ARBA00022842"/>
    </source>
</evidence>
<feature type="binding site" evidence="4">
    <location>
        <position position="87"/>
    </location>
    <ligand>
        <name>Mg(2+)</name>
        <dbReference type="ChEBI" id="CHEBI:18420"/>
        <label>1</label>
    </ligand>
</feature>
<dbReference type="AlphaFoldDB" id="A0A432WPM0"/>
<keyword evidence="4" id="KW-1003">Cell membrane</keyword>
<comment type="catalytic activity">
    <reaction evidence="4">
        <text>adenosine 3',5'-bisphosphate + H2O = AMP + phosphate</text>
        <dbReference type="Rhea" id="RHEA:10040"/>
        <dbReference type="ChEBI" id="CHEBI:15377"/>
        <dbReference type="ChEBI" id="CHEBI:43474"/>
        <dbReference type="ChEBI" id="CHEBI:58343"/>
        <dbReference type="ChEBI" id="CHEBI:456215"/>
        <dbReference type="EC" id="3.1.3.7"/>
    </reaction>
</comment>
<feature type="binding site" evidence="4 5">
    <location>
        <position position="90"/>
    </location>
    <ligand>
        <name>Mg(2+)</name>
        <dbReference type="ChEBI" id="CHEBI:18420"/>
        <label>2</label>
    </ligand>
</feature>
<reference evidence="6 7" key="1">
    <citation type="journal article" date="2011" name="Front. Microbiol.">
        <title>Genomic signatures of strain selection and enhancement in Bacillus atrophaeus var. globigii, a historical biowarfare simulant.</title>
        <authorList>
            <person name="Gibbons H.S."/>
            <person name="Broomall S.M."/>
            <person name="McNew L.A."/>
            <person name="Daligault H."/>
            <person name="Chapman C."/>
            <person name="Bruce D."/>
            <person name="Karavis M."/>
            <person name="Krepps M."/>
            <person name="McGregor P.A."/>
            <person name="Hong C."/>
            <person name="Park K.H."/>
            <person name="Akmal A."/>
            <person name="Feldman A."/>
            <person name="Lin J.S."/>
            <person name="Chang W.E."/>
            <person name="Higgs B.W."/>
            <person name="Demirev P."/>
            <person name="Lindquist J."/>
            <person name="Liem A."/>
            <person name="Fochler E."/>
            <person name="Read T.D."/>
            <person name="Tapia R."/>
            <person name="Johnson S."/>
            <person name="Bishop-Lilly K.A."/>
            <person name="Detter C."/>
            <person name="Han C."/>
            <person name="Sozhamannan S."/>
            <person name="Rosenzweig C.N."/>
            <person name="Skowronski E.W."/>
        </authorList>
    </citation>
    <scope>NUCLEOTIDE SEQUENCE [LARGE SCALE GENOMIC DNA]</scope>
    <source>
        <strain evidence="6 7">GYP-17</strain>
    </source>
</reference>
<dbReference type="GO" id="GO:0006790">
    <property type="term" value="P:sulfur compound metabolic process"/>
    <property type="evidence" value="ECO:0007669"/>
    <property type="project" value="UniProtKB-UniRule"/>
</dbReference>
<organism evidence="6 7">
    <name type="scientific">Aliidiomarina sanyensis</name>
    <dbReference type="NCBI Taxonomy" id="1249555"/>
    <lineage>
        <taxon>Bacteria</taxon>
        <taxon>Pseudomonadati</taxon>
        <taxon>Pseudomonadota</taxon>
        <taxon>Gammaproteobacteria</taxon>
        <taxon>Alteromonadales</taxon>
        <taxon>Idiomarinaceae</taxon>
        <taxon>Aliidiomarina</taxon>
    </lineage>
</organism>
<dbReference type="GO" id="GO:0006020">
    <property type="term" value="P:inositol metabolic process"/>
    <property type="evidence" value="ECO:0007669"/>
    <property type="project" value="TreeGrafter"/>
</dbReference>
<dbReference type="Gene3D" id="3.30.540.10">
    <property type="entry name" value="Fructose-1,6-Bisphosphatase, subunit A, domain 1"/>
    <property type="match status" value="1"/>
</dbReference>
<name>A0A432WPM0_9GAMM</name>
<evidence type="ECO:0000256" key="5">
    <source>
        <dbReference type="PIRSR" id="PIRSR600760-2"/>
    </source>
</evidence>
<proteinExistence type="inferred from homology"/>
<sequence length="275" mass="30526">MHYASLIEPLLTITRETGALIMEHYRTGDYTEYGKDDNTPVTSVDLAASDLLIHRLTHLIPGTPVLSEEAIQPWRKRRHWRRYWLIDPLDGTQEFISGSGDFAVSIALIENGIPVLGMIGWPTMDSVYFAVQGEGAFKVSADRDEKTPIHVRSFDDPKHDPITVALSRRQPESRVLSRLGTNRPVTLVYTGSCALKAALVAEGKADVFLRIGPTGEWDTGAAQVLVQEAGGVLLDEHFEPLTYNLTEHVGNPNFIVLGDPAVAWRDIFPKPDRSE</sequence>
<keyword evidence="7" id="KW-1185">Reference proteome</keyword>
<dbReference type="RefSeq" id="WP_126776006.1">
    <property type="nucleotide sequence ID" value="NZ_PIPM01000002.1"/>
</dbReference>
<accession>A0A432WPM0</accession>
<feature type="binding site" evidence="4">
    <location>
        <position position="89"/>
    </location>
    <ligand>
        <name>Mg(2+)</name>
        <dbReference type="ChEBI" id="CHEBI:18420"/>
        <label>1</label>
    </ligand>
</feature>
<dbReference type="InterPro" id="IPR006240">
    <property type="entry name" value="CysQ"/>
</dbReference>
<dbReference type="CDD" id="cd01638">
    <property type="entry name" value="CysQ"/>
    <property type="match status" value="1"/>
</dbReference>
<dbReference type="OrthoDB" id="9785695at2"/>
<gene>
    <name evidence="4 6" type="primary">cysQ</name>
    <name evidence="6" type="ORF">CWE11_02365</name>
</gene>
<evidence type="ECO:0000256" key="2">
    <source>
        <dbReference type="ARBA" id="ARBA00022801"/>
    </source>
</evidence>